<keyword evidence="2" id="KW-1185">Reference proteome</keyword>
<dbReference type="EMBL" id="SJTG01000007">
    <property type="protein sequence ID" value="TCI06113.1"/>
    <property type="molecule type" value="Genomic_DNA"/>
</dbReference>
<sequence length="543" mass="58515">MSSHRGGTADLHRSNFHDELCSRAQPPTICTWRSDMIDQDKAASRPMAVAAALTGRSIDDMAFHEQLVVLTGELRALRTPNGRWIFVDAVRLLLRVAGKLLIDIPEGLDDLTQEVRQICETCYVRQQPTIRIGQLDSDLSDAKAILNIGCQPRSGAPCVSVSANGWLCRATSGPASLDGDFSQANPISSLFAASIGVSEVFKRLIEMSDDISPPIENMTFSLFDHSDDPGDIGPTLPSTLEIPNTLLVGGGAIGSGVALLAAQLALRGKLHVVDKQQYADENMGTCVLMERNGWSKRGKAARLAEWISDNGSATASGERDFIADAASRETCQALAPSVVINGLDDVVARHDAQMLWPDIILDGGINNLGAAVVQHRLDNLGKACLRCTFKLPEVDTHAMQADLTGLDIRALIEPGRQLTAEDLESAAPDKRERLRKQMSEGKTICSIVSEAAMARLGVNLDAEFRPSVPFVATAAASLVMAEFAKYLLNPSAAYHQTTVFGSLFLGATSSARINRAADPSCLCVIHRETILSSKVRLRQHLEV</sequence>
<dbReference type="GO" id="GO:0008641">
    <property type="term" value="F:ubiquitin-like modifier activating enzyme activity"/>
    <property type="evidence" value="ECO:0007669"/>
    <property type="project" value="InterPro"/>
</dbReference>
<dbReference type="Proteomes" id="UP000291822">
    <property type="component" value="Unassembled WGS sequence"/>
</dbReference>
<dbReference type="InterPro" id="IPR035985">
    <property type="entry name" value="Ubiquitin-activating_enz"/>
</dbReference>
<dbReference type="Gene3D" id="3.40.50.720">
    <property type="entry name" value="NAD(P)-binding Rossmann-like Domain"/>
    <property type="match status" value="1"/>
</dbReference>
<gene>
    <name evidence="1" type="ORF">EZM97_34855</name>
</gene>
<organism evidence="1 2">
    <name type="scientific">Dyella soli</name>
    <dbReference type="NCBI Taxonomy" id="522319"/>
    <lineage>
        <taxon>Bacteria</taxon>
        <taxon>Pseudomonadati</taxon>
        <taxon>Pseudomonadota</taxon>
        <taxon>Gammaproteobacteria</taxon>
        <taxon>Lysobacterales</taxon>
        <taxon>Rhodanobacteraceae</taxon>
        <taxon>Dyella</taxon>
    </lineage>
</organism>
<evidence type="ECO:0000313" key="1">
    <source>
        <dbReference type="EMBL" id="TCI06113.1"/>
    </source>
</evidence>
<proteinExistence type="predicted"/>
<protein>
    <submittedName>
        <fullName evidence="1">Uncharacterized protein</fullName>
    </submittedName>
</protein>
<dbReference type="SUPFAM" id="SSF69572">
    <property type="entry name" value="Activating enzymes of the ubiquitin-like proteins"/>
    <property type="match status" value="1"/>
</dbReference>
<accession>A0A4R0YDS9</accession>
<comment type="caution">
    <text evidence="1">The sequence shown here is derived from an EMBL/GenBank/DDBJ whole genome shotgun (WGS) entry which is preliminary data.</text>
</comment>
<reference evidence="1 2" key="1">
    <citation type="submission" date="2019-02" db="EMBL/GenBank/DDBJ databases">
        <title>Dyella amyloliquefaciens sp. nov., isolated from forest soil.</title>
        <authorList>
            <person name="Gao Z.-H."/>
            <person name="Qiu L.-H."/>
        </authorList>
    </citation>
    <scope>NUCLEOTIDE SEQUENCE [LARGE SCALE GENOMIC DNA]</scope>
    <source>
        <strain evidence="1 2">KACC 12747</strain>
    </source>
</reference>
<name>A0A4R0YDS9_9GAMM</name>
<dbReference type="AlphaFoldDB" id="A0A4R0YDS9"/>
<evidence type="ECO:0000313" key="2">
    <source>
        <dbReference type="Proteomes" id="UP000291822"/>
    </source>
</evidence>